<sequence length="101" mass="11160">MCISKNTSYSSCLCLAKIEKFSFAKQVVAVLKSLLQLCYAVMLAFVVLSSPSICTAHNNVNFNASKVSIDTSPFYLKSSAGIATNYDILDFFRNWLKSSKL</sequence>
<feature type="transmembrane region" description="Helical" evidence="1">
    <location>
        <begin position="27"/>
        <end position="48"/>
    </location>
</feature>
<dbReference type="Proteomes" id="UP000001565">
    <property type="component" value="Chromosome"/>
</dbReference>
<proteinExistence type="predicted"/>
<keyword evidence="1" id="KW-1133">Transmembrane helix</keyword>
<keyword evidence="1" id="KW-0472">Membrane</keyword>
<protein>
    <submittedName>
        <fullName evidence="2">Putative ompA-like autotransporter</fullName>
    </submittedName>
</protein>
<keyword evidence="1" id="KW-0812">Transmembrane</keyword>
<gene>
    <name evidence="2" type="primary">rhp6</name>
    <name evidence="2" type="ordered locus">OTBS_1811</name>
</gene>
<name>A5CF39_ORITB</name>
<dbReference type="EMBL" id="AM494475">
    <property type="protein sequence ID" value="CAM80906.1"/>
    <property type="molecule type" value="Genomic_DNA"/>
</dbReference>
<dbReference type="AlphaFoldDB" id="A5CF39"/>
<dbReference type="KEGG" id="ots:OTBS_1811"/>
<accession>A5CF39</accession>
<evidence type="ECO:0000256" key="1">
    <source>
        <dbReference type="SAM" id="Phobius"/>
    </source>
</evidence>
<evidence type="ECO:0000313" key="2">
    <source>
        <dbReference type="EMBL" id="CAM80906.1"/>
    </source>
</evidence>
<evidence type="ECO:0000313" key="3">
    <source>
        <dbReference type="Proteomes" id="UP000001565"/>
    </source>
</evidence>
<reference evidence="2 3" key="1">
    <citation type="journal article" date="2007" name="Proc. Natl. Acad. Sci. U.S.A.">
        <title>The Orientia tsutsugamushi genome reveals massive proliferation of conjugative type IV secretion system and host-cell interaction genes.</title>
        <authorList>
            <person name="Cho N.-H."/>
            <person name="Kim H.-R."/>
            <person name="Lee J.-H."/>
            <person name="Kim S.-Y."/>
            <person name="Kim J."/>
            <person name="Cha S."/>
            <person name="Kim S.-Y."/>
            <person name="Darby A.C."/>
            <person name="Fuxelius H.-H."/>
            <person name="Yin J."/>
            <person name="Kim J.H."/>
            <person name="Kim J."/>
            <person name="Lee S.J."/>
            <person name="Koh Y.-S."/>
            <person name="Jang W.-J."/>
            <person name="Park K.-H."/>
            <person name="Andersson S.G.E."/>
            <person name="Choi M.-S."/>
            <person name="Kim I.-S."/>
        </authorList>
    </citation>
    <scope>NUCLEOTIDE SEQUENCE [LARGE SCALE GENOMIC DNA]</scope>
    <source>
        <strain evidence="2 3">Boryong</strain>
    </source>
</reference>
<organism evidence="2 3">
    <name type="scientific">Orientia tsutsugamushi (strain Boryong)</name>
    <name type="common">Rickettsia tsutsugamushi</name>
    <dbReference type="NCBI Taxonomy" id="357244"/>
    <lineage>
        <taxon>Bacteria</taxon>
        <taxon>Pseudomonadati</taxon>
        <taxon>Pseudomonadota</taxon>
        <taxon>Alphaproteobacteria</taxon>
        <taxon>Rickettsiales</taxon>
        <taxon>Rickettsiaceae</taxon>
        <taxon>Rickettsieae</taxon>
        <taxon>Orientia</taxon>
    </lineage>
</organism>
<dbReference type="HOGENOM" id="CLU_2288693_0_0_5"/>